<evidence type="ECO:0000256" key="1">
    <source>
        <dbReference type="SAM" id="MobiDB-lite"/>
    </source>
</evidence>
<feature type="region of interest" description="Disordered" evidence="1">
    <location>
        <begin position="43"/>
        <end position="84"/>
    </location>
</feature>
<dbReference type="AlphaFoldDB" id="A0A6C0IGP8"/>
<proteinExistence type="predicted"/>
<evidence type="ECO:0000313" key="2">
    <source>
        <dbReference type="EMBL" id="QHT90683.1"/>
    </source>
</evidence>
<accession>A0A6C0IGP8</accession>
<name>A0A6C0IGP8_9ZZZZ</name>
<sequence>MIFFFLSREKMERIKIKNPQTGKWIYKDGPTAMALEKQGVRLQGPTKKATPFKAPTNAKGKMPTKSFPVDKSDVSWTAKAPEKTSQRRALQKTCGDSCFMMPKQLKFPVCNKDAPPCTYNQRGITAAYVRARQWGYEDVARKVEALRKKLGLKTAKK</sequence>
<reference evidence="2" key="1">
    <citation type="journal article" date="2020" name="Nature">
        <title>Giant virus diversity and host interactions through global metagenomics.</title>
        <authorList>
            <person name="Schulz F."/>
            <person name="Roux S."/>
            <person name="Paez-Espino D."/>
            <person name="Jungbluth S."/>
            <person name="Walsh D.A."/>
            <person name="Denef V.J."/>
            <person name="McMahon K.D."/>
            <person name="Konstantinidis K.T."/>
            <person name="Eloe-Fadrosh E.A."/>
            <person name="Kyrpides N.C."/>
            <person name="Woyke T."/>
        </authorList>
    </citation>
    <scope>NUCLEOTIDE SEQUENCE</scope>
    <source>
        <strain evidence="2">GVMAG-M-3300023184-71</strain>
    </source>
</reference>
<dbReference type="EMBL" id="MN740156">
    <property type="protein sequence ID" value="QHT90683.1"/>
    <property type="molecule type" value="Genomic_DNA"/>
</dbReference>
<protein>
    <submittedName>
        <fullName evidence="2">Uncharacterized protein</fullName>
    </submittedName>
</protein>
<organism evidence="2">
    <name type="scientific">viral metagenome</name>
    <dbReference type="NCBI Taxonomy" id="1070528"/>
    <lineage>
        <taxon>unclassified sequences</taxon>
        <taxon>metagenomes</taxon>
        <taxon>organismal metagenomes</taxon>
    </lineage>
</organism>